<dbReference type="Proteomes" id="UP001152759">
    <property type="component" value="Chromosome 3"/>
</dbReference>
<organism evidence="1 2">
    <name type="scientific">Bemisia tabaci</name>
    <name type="common">Sweetpotato whitefly</name>
    <name type="synonym">Aleurodes tabaci</name>
    <dbReference type="NCBI Taxonomy" id="7038"/>
    <lineage>
        <taxon>Eukaryota</taxon>
        <taxon>Metazoa</taxon>
        <taxon>Ecdysozoa</taxon>
        <taxon>Arthropoda</taxon>
        <taxon>Hexapoda</taxon>
        <taxon>Insecta</taxon>
        <taxon>Pterygota</taxon>
        <taxon>Neoptera</taxon>
        <taxon>Paraneoptera</taxon>
        <taxon>Hemiptera</taxon>
        <taxon>Sternorrhyncha</taxon>
        <taxon>Aleyrodoidea</taxon>
        <taxon>Aleyrodidae</taxon>
        <taxon>Aleyrodinae</taxon>
        <taxon>Bemisia</taxon>
    </lineage>
</organism>
<evidence type="ECO:0000313" key="1">
    <source>
        <dbReference type="EMBL" id="CAH0387748.1"/>
    </source>
</evidence>
<keyword evidence="2" id="KW-1185">Reference proteome</keyword>
<dbReference type="AlphaFoldDB" id="A0A9P0F367"/>
<protein>
    <submittedName>
        <fullName evidence="1">Uncharacterized protein</fullName>
    </submittedName>
</protein>
<sequence>MAVAPSPETLGSSPMDCRSQRYCLTSWLHLIQTVSAQHYRFFRVYSKAVQGDGESGPRQIRSTPDWGDTATNGEHLWVPTSASGDFCYVGEGDCTVSTPHASINTHNNAIKTATAPPLPAAQWIQSIGELPQTLENLSAQNVHQSLILLKT</sequence>
<dbReference type="EMBL" id="OU963864">
    <property type="protein sequence ID" value="CAH0387748.1"/>
    <property type="molecule type" value="Genomic_DNA"/>
</dbReference>
<accession>A0A9P0F367</accession>
<reference evidence="1" key="1">
    <citation type="submission" date="2021-12" db="EMBL/GenBank/DDBJ databases">
        <authorList>
            <person name="King R."/>
        </authorList>
    </citation>
    <scope>NUCLEOTIDE SEQUENCE</scope>
</reference>
<proteinExistence type="predicted"/>
<evidence type="ECO:0000313" key="2">
    <source>
        <dbReference type="Proteomes" id="UP001152759"/>
    </source>
</evidence>
<name>A0A9P0F367_BEMTA</name>
<gene>
    <name evidence="1" type="ORF">BEMITA_LOCUS6722</name>
</gene>